<evidence type="ECO:0000313" key="2">
    <source>
        <dbReference type="EMBL" id="UXE40039.1"/>
    </source>
</evidence>
<feature type="domain" description="CCHC-type" evidence="1">
    <location>
        <begin position="33"/>
        <end position="48"/>
    </location>
</feature>
<reference evidence="2" key="1">
    <citation type="submission" date="2022-09" db="EMBL/GenBank/DDBJ databases">
        <title>Multidrug resistance Raoultella ornithinolytica Strain MQB_Silv_108.</title>
        <authorList>
            <person name="Quintela-Baluja M."/>
        </authorList>
    </citation>
    <scope>NUCLEOTIDE SEQUENCE</scope>
    <source>
        <strain evidence="2">MQB_Silv_108</strain>
    </source>
</reference>
<evidence type="ECO:0000313" key="3">
    <source>
        <dbReference type="Proteomes" id="UP001064206"/>
    </source>
</evidence>
<dbReference type="GO" id="GO:0008270">
    <property type="term" value="F:zinc ion binding"/>
    <property type="evidence" value="ECO:0007669"/>
    <property type="project" value="InterPro"/>
</dbReference>
<protein>
    <recommendedName>
        <fullName evidence="1">CCHC-type domain-containing protein</fullName>
    </recommendedName>
</protein>
<name>A0A9Q9JGB0_RAOOR</name>
<dbReference type="Gene3D" id="4.10.60.10">
    <property type="entry name" value="Zinc finger, CCHC-type"/>
    <property type="match status" value="1"/>
</dbReference>
<gene>
    <name evidence="2" type="ORF">N2J37_10015</name>
</gene>
<dbReference type="EMBL" id="CP104450">
    <property type="protein sequence ID" value="UXE40039.1"/>
    <property type="molecule type" value="Genomic_DNA"/>
</dbReference>
<proteinExistence type="predicted"/>
<dbReference type="InterPro" id="IPR036875">
    <property type="entry name" value="Znf_CCHC_sf"/>
</dbReference>
<dbReference type="Proteomes" id="UP001064206">
    <property type="component" value="Chromosome"/>
</dbReference>
<dbReference type="SUPFAM" id="SSF57756">
    <property type="entry name" value="Retrovirus zinc finger-like domains"/>
    <property type="match status" value="1"/>
</dbReference>
<evidence type="ECO:0000259" key="1">
    <source>
        <dbReference type="PROSITE" id="PS50158"/>
    </source>
</evidence>
<dbReference type="InterPro" id="IPR001878">
    <property type="entry name" value="Znf_CCHC"/>
</dbReference>
<dbReference type="AlphaFoldDB" id="A0A9Q9JGB0"/>
<dbReference type="RefSeq" id="WP_260990686.1">
    <property type="nucleotide sequence ID" value="NZ_CP104450.1"/>
</dbReference>
<dbReference type="SMART" id="SM00343">
    <property type="entry name" value="ZnF_C2HC"/>
    <property type="match status" value="2"/>
</dbReference>
<organism evidence="2 3">
    <name type="scientific">Raoultella ornithinolytica</name>
    <name type="common">Klebsiella ornithinolytica</name>
    <dbReference type="NCBI Taxonomy" id="54291"/>
    <lineage>
        <taxon>Bacteria</taxon>
        <taxon>Pseudomonadati</taxon>
        <taxon>Pseudomonadota</taxon>
        <taxon>Gammaproteobacteria</taxon>
        <taxon>Enterobacterales</taxon>
        <taxon>Enterobacteriaceae</taxon>
        <taxon>Klebsiella/Raoultella group</taxon>
        <taxon>Raoultella</taxon>
    </lineage>
</organism>
<dbReference type="PROSITE" id="PS50158">
    <property type="entry name" value="ZF_CCHC"/>
    <property type="match status" value="1"/>
</dbReference>
<dbReference type="GO" id="GO:0003676">
    <property type="term" value="F:nucleic acid binding"/>
    <property type="evidence" value="ECO:0007669"/>
    <property type="project" value="InterPro"/>
</dbReference>
<sequence>MSYTRCTYCGSQMHTVANCPKTWGGSSRRANLRCGYCGQAGHNSSACPHNATAGRRRTLNDDFHLD</sequence>
<accession>A0A9Q9JGB0</accession>